<dbReference type="Pfam" id="PF11887">
    <property type="entry name" value="Mce4_CUP1"/>
    <property type="match status" value="1"/>
</dbReference>
<keyword evidence="5" id="KW-1185">Reference proteome</keyword>
<dbReference type="OrthoDB" id="5241191at2"/>
<dbReference type="EMBL" id="CP018082">
    <property type="protein sequence ID" value="APE37073.1"/>
    <property type="molecule type" value="Genomic_DNA"/>
</dbReference>
<dbReference type="InterPro" id="IPR052336">
    <property type="entry name" value="MlaD_Phospholipid_Transporter"/>
</dbReference>
<feature type="domain" description="Mammalian cell entry C-terminal" evidence="3">
    <location>
        <begin position="121"/>
        <end position="302"/>
    </location>
</feature>
<gene>
    <name evidence="4" type="ORF">BOX37_27640</name>
</gene>
<dbReference type="PANTHER" id="PTHR33371">
    <property type="entry name" value="INTERMEMBRANE PHOSPHOLIPID TRANSPORT SYSTEM BINDING PROTEIN MLAD-RELATED"/>
    <property type="match status" value="1"/>
</dbReference>
<dbReference type="Pfam" id="PF02470">
    <property type="entry name" value="MlaD"/>
    <property type="match status" value="1"/>
</dbReference>
<accession>A0A1J0VYJ7</accession>
<dbReference type="InterPro" id="IPR024516">
    <property type="entry name" value="Mce_C"/>
</dbReference>
<reference evidence="4" key="1">
    <citation type="submission" date="2016-11" db="EMBL/GenBank/DDBJ databases">
        <authorList>
            <person name="Jaros S."/>
            <person name="Januszkiewicz K."/>
            <person name="Wedrychowicz H."/>
        </authorList>
    </citation>
    <scope>NUCLEOTIDE SEQUENCE [LARGE SCALE GENOMIC DNA]</scope>
    <source>
        <strain evidence="4">Y48</strain>
    </source>
</reference>
<name>A0A1J0VYJ7_9NOCA</name>
<dbReference type="GO" id="GO:0005576">
    <property type="term" value="C:extracellular region"/>
    <property type="evidence" value="ECO:0007669"/>
    <property type="project" value="TreeGrafter"/>
</dbReference>
<evidence type="ECO:0000313" key="4">
    <source>
        <dbReference type="EMBL" id="APE37073.1"/>
    </source>
</evidence>
<dbReference type="AlphaFoldDB" id="A0A1J0VYJ7"/>
<feature type="domain" description="Mce/MlaD" evidence="2">
    <location>
        <begin position="40"/>
        <end position="114"/>
    </location>
</feature>
<protein>
    <submittedName>
        <fullName evidence="4">Mammalian cell entry protein</fullName>
    </submittedName>
</protein>
<sequence>MKSFFDRDPIRLGWIGTGVLVALLVLVFNYQSIPGWPGSSSYVVEFTDASGLQPGDTVQITGITVGKVTSIQLVGDHVDVEVHADTRDRRLGDRTGAAIKVETVLGRRFVELRPDGGGELGDRIPVSRTTSGYDITDSLSQLTGKLEGTDKKKLSDALDSISTVTENLPENLQSAFDGISRASATVADRDQAVRDLFTETSAVSEILADRNQNLTALISDGGTLFAALNDRAATIRSLLFTVTQVSNELRGLVADNAATTPPALAELEKLIALLNENHANINDAISGLRPFATQLGEVVGSGPFFSALLHNITPVNLHGQGPGSLGGGR</sequence>
<keyword evidence="1" id="KW-1133">Transmembrane helix</keyword>
<dbReference type="NCBIfam" id="TIGR00996">
    <property type="entry name" value="Mtu_fam_mce"/>
    <property type="match status" value="1"/>
</dbReference>
<organism evidence="4 5">
    <name type="scientific">Nocardia mangyaensis</name>
    <dbReference type="NCBI Taxonomy" id="2213200"/>
    <lineage>
        <taxon>Bacteria</taxon>
        <taxon>Bacillati</taxon>
        <taxon>Actinomycetota</taxon>
        <taxon>Actinomycetes</taxon>
        <taxon>Mycobacteriales</taxon>
        <taxon>Nocardiaceae</taxon>
        <taxon>Nocardia</taxon>
    </lineage>
</organism>
<dbReference type="InterPro" id="IPR003399">
    <property type="entry name" value="Mce/MlaD"/>
</dbReference>
<dbReference type="PANTHER" id="PTHR33371:SF18">
    <property type="entry name" value="MCE-FAMILY PROTEIN MCE3C"/>
    <property type="match status" value="1"/>
</dbReference>
<dbReference type="PRINTS" id="PR01782">
    <property type="entry name" value="MCEVIRFACTOR"/>
</dbReference>
<keyword evidence="1" id="KW-0812">Transmembrane</keyword>
<evidence type="ECO:0000256" key="1">
    <source>
        <dbReference type="SAM" id="Phobius"/>
    </source>
</evidence>
<dbReference type="KEGG" id="nsl:BOX37_27640"/>
<dbReference type="InterPro" id="IPR005693">
    <property type="entry name" value="Mce"/>
</dbReference>
<evidence type="ECO:0000313" key="5">
    <source>
        <dbReference type="Proteomes" id="UP000183810"/>
    </source>
</evidence>
<evidence type="ECO:0000259" key="2">
    <source>
        <dbReference type="Pfam" id="PF02470"/>
    </source>
</evidence>
<dbReference type="RefSeq" id="WP_071930243.1">
    <property type="nucleotide sequence ID" value="NZ_CP018082.1"/>
</dbReference>
<dbReference type="Proteomes" id="UP000183810">
    <property type="component" value="Chromosome"/>
</dbReference>
<proteinExistence type="predicted"/>
<evidence type="ECO:0000259" key="3">
    <source>
        <dbReference type="Pfam" id="PF11887"/>
    </source>
</evidence>
<feature type="transmembrane region" description="Helical" evidence="1">
    <location>
        <begin position="12"/>
        <end position="30"/>
    </location>
</feature>
<keyword evidence="1" id="KW-0472">Membrane</keyword>